<feature type="domain" description="N-acetyltransferase" evidence="1">
    <location>
        <begin position="18"/>
        <end position="180"/>
    </location>
</feature>
<dbReference type="InterPro" id="IPR000182">
    <property type="entry name" value="GNAT_dom"/>
</dbReference>
<dbReference type="EMBL" id="JAENJH010000001">
    <property type="protein sequence ID" value="MBK1783357.1"/>
    <property type="molecule type" value="Genomic_DNA"/>
</dbReference>
<accession>A0A934V2Q3</accession>
<dbReference type="AlphaFoldDB" id="A0A934V2Q3"/>
<organism evidence="2 3">
    <name type="scientific">Prauserella cavernicola</name>
    <dbReference type="NCBI Taxonomy" id="2800127"/>
    <lineage>
        <taxon>Bacteria</taxon>
        <taxon>Bacillati</taxon>
        <taxon>Actinomycetota</taxon>
        <taxon>Actinomycetes</taxon>
        <taxon>Pseudonocardiales</taxon>
        <taxon>Pseudonocardiaceae</taxon>
        <taxon>Prauserella</taxon>
    </lineage>
</organism>
<evidence type="ECO:0000313" key="2">
    <source>
        <dbReference type="EMBL" id="MBK1783357.1"/>
    </source>
</evidence>
<evidence type="ECO:0000313" key="3">
    <source>
        <dbReference type="Proteomes" id="UP000635245"/>
    </source>
</evidence>
<dbReference type="SUPFAM" id="SSF55729">
    <property type="entry name" value="Acyl-CoA N-acyltransferases (Nat)"/>
    <property type="match status" value="1"/>
</dbReference>
<keyword evidence="3" id="KW-1185">Reference proteome</keyword>
<dbReference type="PANTHER" id="PTHR43441:SF10">
    <property type="entry name" value="ACETYLTRANSFERASE"/>
    <property type="match status" value="1"/>
</dbReference>
<gene>
    <name evidence="2" type="ORF">JHE00_03390</name>
</gene>
<reference evidence="2" key="1">
    <citation type="submission" date="2020-12" db="EMBL/GenBank/DDBJ databases">
        <title>Prauserella sp. ASG 168, a novel actinomycete isolated from cave rock.</title>
        <authorList>
            <person name="Suriyachadkun C."/>
        </authorList>
    </citation>
    <scope>NUCLEOTIDE SEQUENCE</scope>
    <source>
        <strain evidence="2">ASG 168</strain>
    </source>
</reference>
<dbReference type="GO" id="GO:1990189">
    <property type="term" value="F:protein N-terminal-serine acetyltransferase activity"/>
    <property type="evidence" value="ECO:0007669"/>
    <property type="project" value="TreeGrafter"/>
</dbReference>
<evidence type="ECO:0000259" key="1">
    <source>
        <dbReference type="PROSITE" id="PS51186"/>
    </source>
</evidence>
<sequence>MSTPALALPPVAPEFDGVRLREFEDRDLPMVLDLATDPYVPLIGTLPAAADREQALAYLGRQHDKLVSGAGYSFCAADTGTDEALGQAGLWLSMLPLGRATAGYCVAPRSRGRGVAGRALTALTRFAWTVPGLWRVELYIEPWNAASARTADAAGYQREGLLRSHQEIGGRRVDMLLYAAIRPD</sequence>
<comment type="caution">
    <text evidence="2">The sequence shown here is derived from an EMBL/GenBank/DDBJ whole genome shotgun (WGS) entry which is preliminary data.</text>
</comment>
<name>A0A934V2Q3_9PSEU</name>
<dbReference type="InterPro" id="IPR016181">
    <property type="entry name" value="Acyl_CoA_acyltransferase"/>
</dbReference>
<protein>
    <submittedName>
        <fullName evidence="2">GNAT family N-acetyltransferase</fullName>
    </submittedName>
</protein>
<proteinExistence type="predicted"/>
<dbReference type="InterPro" id="IPR051908">
    <property type="entry name" value="Ribosomal_N-acetyltransferase"/>
</dbReference>
<dbReference type="PANTHER" id="PTHR43441">
    <property type="entry name" value="RIBOSOMAL-PROTEIN-SERINE ACETYLTRANSFERASE"/>
    <property type="match status" value="1"/>
</dbReference>
<dbReference type="GO" id="GO:0005737">
    <property type="term" value="C:cytoplasm"/>
    <property type="evidence" value="ECO:0007669"/>
    <property type="project" value="TreeGrafter"/>
</dbReference>
<dbReference type="Gene3D" id="3.40.630.30">
    <property type="match status" value="1"/>
</dbReference>
<dbReference type="PROSITE" id="PS51186">
    <property type="entry name" value="GNAT"/>
    <property type="match status" value="1"/>
</dbReference>
<dbReference type="RefSeq" id="WP_200314615.1">
    <property type="nucleotide sequence ID" value="NZ_JAENJH010000001.1"/>
</dbReference>
<dbReference type="GO" id="GO:0008999">
    <property type="term" value="F:protein-N-terminal-alanine acetyltransferase activity"/>
    <property type="evidence" value="ECO:0007669"/>
    <property type="project" value="TreeGrafter"/>
</dbReference>
<dbReference type="Pfam" id="PF13302">
    <property type="entry name" value="Acetyltransf_3"/>
    <property type="match status" value="1"/>
</dbReference>
<dbReference type="Proteomes" id="UP000635245">
    <property type="component" value="Unassembled WGS sequence"/>
</dbReference>